<keyword evidence="1" id="KW-0732">Signal</keyword>
<dbReference type="SUPFAM" id="SSF53850">
    <property type="entry name" value="Periplasmic binding protein-like II"/>
    <property type="match status" value="1"/>
</dbReference>
<dbReference type="PROSITE" id="PS51257">
    <property type="entry name" value="PROKAR_LIPOPROTEIN"/>
    <property type="match status" value="1"/>
</dbReference>
<dbReference type="OrthoDB" id="7918484at2"/>
<protein>
    <submittedName>
        <fullName evidence="2">Multiple sugar transport system substrate-binding protein</fullName>
    </submittedName>
</protein>
<gene>
    <name evidence="2" type="ORF">SAMN04487820_11211</name>
</gene>
<dbReference type="Proteomes" id="UP000199213">
    <property type="component" value="Unassembled WGS sequence"/>
</dbReference>
<dbReference type="PANTHER" id="PTHR43649:SF30">
    <property type="entry name" value="ABC TRANSPORTER SUBSTRATE-BINDING PROTEIN"/>
    <property type="match status" value="1"/>
</dbReference>
<dbReference type="Pfam" id="PF01547">
    <property type="entry name" value="SBP_bac_1"/>
    <property type="match status" value="1"/>
</dbReference>
<evidence type="ECO:0000313" key="3">
    <source>
        <dbReference type="Proteomes" id="UP000199213"/>
    </source>
</evidence>
<dbReference type="Gene3D" id="3.40.190.10">
    <property type="entry name" value="Periplasmic binding protein-like II"/>
    <property type="match status" value="2"/>
</dbReference>
<dbReference type="AlphaFoldDB" id="A0A1G9EF62"/>
<dbReference type="InterPro" id="IPR050490">
    <property type="entry name" value="Bact_solute-bd_prot1"/>
</dbReference>
<sequence>MRQRARRAPKPTPVGKIPVLTTAVLLLCGLLAGCGASADGAAGGKVELQFSWWGNADRAEVTNEAVELFEQRNPDIEVQTSFSSYNSYIQKLATQAAGGNAPDVMQLDYRQISQYASAGLLLDLDEQSAISTENVTSAMLRTGQSSGEQYAIPMGRTSQVLVYDSAAWQRAGVAEPEYGWTWQDWSRAMRKLGEATDETGATDPGWSEDWFEVWLRGRGKGLYTDSGKLNYDAADLARFWRTTNELSQQGAVSPARQTTQIDGSAANMPFGRGNALSGFTWDSAVGGFQALIGDSLRLAPLPVGPDGTPGQYFKPSMLIGASANSPHPEAASKLVDFLINDPRAGEILGVSRGLPVNRTIRENITPTLTGLDKRIAEFQESLDGKLLAPPSAPPQGDLALQTAFQRDYDHVGFELQSPRRTAEQFLTNARSELQR</sequence>
<name>A0A1G9EF62_ACTMZ</name>
<keyword evidence="2" id="KW-0813">Transport</keyword>
<feature type="signal peptide" evidence="1">
    <location>
        <begin position="1"/>
        <end position="38"/>
    </location>
</feature>
<proteinExistence type="predicted"/>
<organism evidence="2 3">
    <name type="scientific">Actinopolyspora mzabensis</name>
    <dbReference type="NCBI Taxonomy" id="995066"/>
    <lineage>
        <taxon>Bacteria</taxon>
        <taxon>Bacillati</taxon>
        <taxon>Actinomycetota</taxon>
        <taxon>Actinomycetes</taxon>
        <taxon>Actinopolysporales</taxon>
        <taxon>Actinopolysporaceae</taxon>
        <taxon>Actinopolyspora</taxon>
    </lineage>
</organism>
<dbReference type="InterPro" id="IPR006059">
    <property type="entry name" value="SBP"/>
</dbReference>
<keyword evidence="2" id="KW-0762">Sugar transport</keyword>
<dbReference type="RefSeq" id="WP_092631088.1">
    <property type="nucleotide sequence ID" value="NZ_FNFM01000012.1"/>
</dbReference>
<dbReference type="PANTHER" id="PTHR43649">
    <property type="entry name" value="ARABINOSE-BINDING PROTEIN-RELATED"/>
    <property type="match status" value="1"/>
</dbReference>
<reference evidence="3" key="1">
    <citation type="submission" date="2016-10" db="EMBL/GenBank/DDBJ databases">
        <authorList>
            <person name="Varghese N."/>
            <person name="Submissions S."/>
        </authorList>
    </citation>
    <scope>NUCLEOTIDE SEQUENCE [LARGE SCALE GENOMIC DNA]</scope>
    <source>
        <strain evidence="3">DSM 45460</strain>
    </source>
</reference>
<feature type="chain" id="PRO_5011718791" evidence="1">
    <location>
        <begin position="39"/>
        <end position="435"/>
    </location>
</feature>
<accession>A0A1G9EF62</accession>
<dbReference type="EMBL" id="FNFM01000012">
    <property type="protein sequence ID" value="SDK74754.1"/>
    <property type="molecule type" value="Genomic_DNA"/>
</dbReference>
<keyword evidence="3" id="KW-1185">Reference proteome</keyword>
<evidence type="ECO:0000256" key="1">
    <source>
        <dbReference type="SAM" id="SignalP"/>
    </source>
</evidence>
<evidence type="ECO:0000313" key="2">
    <source>
        <dbReference type="EMBL" id="SDK74754.1"/>
    </source>
</evidence>